<gene>
    <name evidence="3" type="ORF">N7482_008736</name>
</gene>
<proteinExistence type="predicted"/>
<feature type="chain" id="PRO_5040869899" evidence="2">
    <location>
        <begin position="18"/>
        <end position="232"/>
    </location>
</feature>
<comment type="caution">
    <text evidence="3">The sequence shown here is derived from an EMBL/GenBank/DDBJ whole genome shotgun (WGS) entry which is preliminary data.</text>
</comment>
<evidence type="ECO:0000256" key="1">
    <source>
        <dbReference type="SAM" id="MobiDB-lite"/>
    </source>
</evidence>
<feature type="compositionally biased region" description="Low complexity" evidence="1">
    <location>
        <begin position="132"/>
        <end position="174"/>
    </location>
</feature>
<keyword evidence="4" id="KW-1185">Reference proteome</keyword>
<evidence type="ECO:0000313" key="4">
    <source>
        <dbReference type="Proteomes" id="UP001149163"/>
    </source>
</evidence>
<dbReference type="Proteomes" id="UP001149163">
    <property type="component" value="Unassembled WGS sequence"/>
</dbReference>
<reference evidence="3" key="2">
    <citation type="journal article" date="2023" name="IMA Fungus">
        <title>Comparative genomic study of the Penicillium genus elucidates a diverse pangenome and 15 lateral gene transfer events.</title>
        <authorList>
            <person name="Petersen C."/>
            <person name="Sorensen T."/>
            <person name="Nielsen M.R."/>
            <person name="Sondergaard T.E."/>
            <person name="Sorensen J.L."/>
            <person name="Fitzpatrick D.A."/>
            <person name="Frisvad J.C."/>
            <person name="Nielsen K.L."/>
        </authorList>
    </citation>
    <scope>NUCLEOTIDE SEQUENCE</scope>
    <source>
        <strain evidence="3">IBT 26290</strain>
    </source>
</reference>
<evidence type="ECO:0000313" key="3">
    <source>
        <dbReference type="EMBL" id="KAJ5157636.1"/>
    </source>
</evidence>
<feature type="compositionally biased region" description="Polar residues" evidence="1">
    <location>
        <begin position="175"/>
        <end position="184"/>
    </location>
</feature>
<dbReference type="RefSeq" id="XP_056540625.1">
    <property type="nucleotide sequence ID" value="XM_056690860.1"/>
</dbReference>
<sequence>MRFHAVALLTGATAAAAGNTASLLLPGFQGRDLQAGILGKAGDATTYLVTCPTSVAAADCGIPGKGMTAVAAPTYAELYQVYDAGNTATVSCNVAGTTYASCSAAQGTVTVQSTLNSKNINWMPVTVTGDCSTSTPSPTSTSTSTPTSTHTTTTVTQTPSSTSTPVSSPMKSTSRPASWSTPLVSSTPLAPTQTAAPSTAATTPIALNAAASLAGNGWALGGAVLALVYALV</sequence>
<organism evidence="3 4">
    <name type="scientific">Penicillium canariense</name>
    <dbReference type="NCBI Taxonomy" id="189055"/>
    <lineage>
        <taxon>Eukaryota</taxon>
        <taxon>Fungi</taxon>
        <taxon>Dikarya</taxon>
        <taxon>Ascomycota</taxon>
        <taxon>Pezizomycotina</taxon>
        <taxon>Eurotiomycetes</taxon>
        <taxon>Eurotiomycetidae</taxon>
        <taxon>Eurotiales</taxon>
        <taxon>Aspergillaceae</taxon>
        <taxon>Penicillium</taxon>
    </lineage>
</organism>
<protein>
    <submittedName>
        <fullName evidence="3">Uncharacterized protein</fullName>
    </submittedName>
</protein>
<feature type="region of interest" description="Disordered" evidence="1">
    <location>
        <begin position="129"/>
        <end position="196"/>
    </location>
</feature>
<dbReference type="AlphaFoldDB" id="A0A9W9HUD1"/>
<feature type="signal peptide" evidence="2">
    <location>
        <begin position="1"/>
        <end position="17"/>
    </location>
</feature>
<keyword evidence="2" id="KW-0732">Signal</keyword>
<dbReference type="PANTHER" id="PTHR40640:SF1">
    <property type="entry name" value="ANCHORED GLYCOPROTEIN, PUTATIVE (AFU_ORTHOLOGUE AFUA_8G04860)-RELATED"/>
    <property type="match status" value="1"/>
</dbReference>
<reference evidence="3" key="1">
    <citation type="submission" date="2022-11" db="EMBL/GenBank/DDBJ databases">
        <authorList>
            <person name="Petersen C."/>
        </authorList>
    </citation>
    <scope>NUCLEOTIDE SEQUENCE</scope>
    <source>
        <strain evidence="3">IBT 26290</strain>
    </source>
</reference>
<dbReference type="PANTHER" id="PTHR40640">
    <property type="entry name" value="ANCHORED GLYCOPROTEIN, PUTATIVE (AFU_ORTHOLOGUE AFUA_8G04860)-RELATED"/>
    <property type="match status" value="1"/>
</dbReference>
<name>A0A9W9HUD1_9EURO</name>
<feature type="compositionally biased region" description="Low complexity" evidence="1">
    <location>
        <begin position="185"/>
        <end position="196"/>
    </location>
</feature>
<dbReference type="OrthoDB" id="4991875at2759"/>
<dbReference type="EMBL" id="JAPQKN010000006">
    <property type="protein sequence ID" value="KAJ5157636.1"/>
    <property type="molecule type" value="Genomic_DNA"/>
</dbReference>
<accession>A0A9W9HUD1</accession>
<evidence type="ECO:0000256" key="2">
    <source>
        <dbReference type="SAM" id="SignalP"/>
    </source>
</evidence>
<dbReference type="GeneID" id="81430036"/>